<evidence type="ECO:0000256" key="1">
    <source>
        <dbReference type="ARBA" id="ARBA00000822"/>
    </source>
</evidence>
<evidence type="ECO:0000256" key="7">
    <source>
        <dbReference type="ARBA" id="ARBA00023024"/>
    </source>
</evidence>
<evidence type="ECO:0000256" key="13">
    <source>
        <dbReference type="SAM" id="SignalP"/>
    </source>
</evidence>
<protein>
    <recommendedName>
        <fullName evidence="3">chitinase</fullName>
        <ecNumber evidence="3">3.2.1.14</ecNumber>
    </recommendedName>
</protein>
<keyword evidence="4" id="KW-0964">Secreted</keyword>
<dbReference type="Gene3D" id="3.20.20.80">
    <property type="entry name" value="Glycosidases"/>
    <property type="match status" value="1"/>
</dbReference>
<dbReference type="GO" id="GO:0008061">
    <property type="term" value="F:chitin binding"/>
    <property type="evidence" value="ECO:0007669"/>
    <property type="project" value="UniProtKB-KW"/>
</dbReference>
<dbReference type="EC" id="3.2.1.14" evidence="3"/>
<dbReference type="InterPro" id="IPR011583">
    <property type="entry name" value="Chitinase_II/V-like_cat"/>
</dbReference>
<dbReference type="InterPro" id="IPR001579">
    <property type="entry name" value="Glyco_hydro_18_chit_AS"/>
</dbReference>
<dbReference type="InterPro" id="IPR017853">
    <property type="entry name" value="GH"/>
</dbReference>
<evidence type="ECO:0000256" key="3">
    <source>
        <dbReference type="ARBA" id="ARBA00012729"/>
    </source>
</evidence>
<dbReference type="InterPro" id="IPR053214">
    <property type="entry name" value="LysM12-like"/>
</dbReference>
<evidence type="ECO:0000256" key="6">
    <source>
        <dbReference type="ARBA" id="ARBA00022801"/>
    </source>
</evidence>
<evidence type="ECO:0000256" key="12">
    <source>
        <dbReference type="RuleBase" id="RU000489"/>
    </source>
</evidence>
<dbReference type="InterPro" id="IPR055560">
    <property type="entry name" value="DUF7136"/>
</dbReference>
<comment type="subcellular location">
    <subcellularLocation>
        <location evidence="2">Secreted</location>
    </subcellularLocation>
</comment>
<keyword evidence="13" id="KW-0732">Signal</keyword>
<dbReference type="InterPro" id="IPR018392">
    <property type="entry name" value="LysM"/>
</dbReference>
<keyword evidence="9" id="KW-0119">Carbohydrate metabolism</keyword>
<evidence type="ECO:0000259" key="14">
    <source>
        <dbReference type="PROSITE" id="PS51782"/>
    </source>
</evidence>
<dbReference type="Pfam" id="PF23584">
    <property type="entry name" value="DUF7136"/>
    <property type="match status" value="1"/>
</dbReference>
<evidence type="ECO:0000256" key="8">
    <source>
        <dbReference type="ARBA" id="ARBA00023026"/>
    </source>
</evidence>
<dbReference type="EMBL" id="MU863662">
    <property type="protein sequence ID" value="KAK4098179.1"/>
    <property type="molecule type" value="Genomic_DNA"/>
</dbReference>
<dbReference type="PANTHER" id="PTHR47700">
    <property type="entry name" value="V CHITINASE, PUTATIVE (AFU_ORTHOLOGUE AFUA_6G13720)-RELATED"/>
    <property type="match status" value="1"/>
</dbReference>
<comment type="caution">
    <text evidence="16">The sequence shown here is derived from an EMBL/GenBank/DDBJ whole genome shotgun (WGS) entry which is preliminary data.</text>
</comment>
<reference evidence="16" key="2">
    <citation type="submission" date="2023-05" db="EMBL/GenBank/DDBJ databases">
        <authorList>
            <consortium name="Lawrence Berkeley National Laboratory"/>
            <person name="Steindorff A."/>
            <person name="Hensen N."/>
            <person name="Bonometti L."/>
            <person name="Westerberg I."/>
            <person name="Brannstrom I.O."/>
            <person name="Guillou S."/>
            <person name="Cros-Aarteil S."/>
            <person name="Calhoun S."/>
            <person name="Haridas S."/>
            <person name="Kuo A."/>
            <person name="Mondo S."/>
            <person name="Pangilinan J."/>
            <person name="Riley R."/>
            <person name="Labutti K."/>
            <person name="Andreopoulos B."/>
            <person name="Lipzen A."/>
            <person name="Chen C."/>
            <person name="Yanf M."/>
            <person name="Daum C."/>
            <person name="Ng V."/>
            <person name="Clum A."/>
            <person name="Ohm R."/>
            <person name="Martin F."/>
            <person name="Silar P."/>
            <person name="Natvig D."/>
            <person name="Lalanne C."/>
            <person name="Gautier V."/>
            <person name="Ament-Velasquez S.L."/>
            <person name="Kruys A."/>
            <person name="Hutchinson M.I."/>
            <person name="Powell A.J."/>
            <person name="Barry K."/>
            <person name="Miller A.N."/>
            <person name="Grigoriev I.V."/>
            <person name="Debuchy R."/>
            <person name="Gladieux P."/>
            <person name="Thoren M.H."/>
            <person name="Johannesson H."/>
        </authorList>
    </citation>
    <scope>NUCLEOTIDE SEQUENCE</scope>
    <source>
        <strain evidence="16">CBS 757.83</strain>
    </source>
</reference>
<dbReference type="SUPFAM" id="SSF54106">
    <property type="entry name" value="LysM domain"/>
    <property type="match status" value="1"/>
</dbReference>
<dbReference type="SUPFAM" id="SSF51445">
    <property type="entry name" value="(Trans)glycosidases"/>
    <property type="match status" value="1"/>
</dbReference>
<dbReference type="PROSITE" id="PS51782">
    <property type="entry name" value="LYSM"/>
    <property type="match status" value="1"/>
</dbReference>
<dbReference type="CDD" id="cd00118">
    <property type="entry name" value="LysM"/>
    <property type="match status" value="1"/>
</dbReference>
<dbReference type="GO" id="GO:0000272">
    <property type="term" value="P:polysaccharide catabolic process"/>
    <property type="evidence" value="ECO:0007669"/>
    <property type="project" value="UniProtKB-KW"/>
</dbReference>
<evidence type="ECO:0000259" key="15">
    <source>
        <dbReference type="PROSITE" id="PS51910"/>
    </source>
</evidence>
<comment type="catalytic activity">
    <reaction evidence="1">
        <text>Random endo-hydrolysis of N-acetyl-beta-D-glucosaminide (1-&gt;4)-beta-linkages in chitin and chitodextrins.</text>
        <dbReference type="EC" id="3.2.1.14"/>
    </reaction>
</comment>
<dbReference type="InterPro" id="IPR001223">
    <property type="entry name" value="Glyco_hydro18_cat"/>
</dbReference>
<evidence type="ECO:0000256" key="2">
    <source>
        <dbReference type="ARBA" id="ARBA00004613"/>
    </source>
</evidence>
<evidence type="ECO:0000313" key="16">
    <source>
        <dbReference type="EMBL" id="KAK4098179.1"/>
    </source>
</evidence>
<evidence type="ECO:0000256" key="9">
    <source>
        <dbReference type="ARBA" id="ARBA00023277"/>
    </source>
</evidence>
<feature type="domain" description="LysM" evidence="14">
    <location>
        <begin position="574"/>
        <end position="619"/>
    </location>
</feature>
<keyword evidence="5" id="KW-0147">Chitin-binding</keyword>
<dbReference type="AlphaFoldDB" id="A0AAN6PX13"/>
<dbReference type="PANTHER" id="PTHR47700:SF1">
    <property type="entry name" value="CHITINASE"/>
    <property type="match status" value="1"/>
</dbReference>
<accession>A0AAN6PX13</accession>
<dbReference type="GO" id="GO:0006032">
    <property type="term" value="P:chitin catabolic process"/>
    <property type="evidence" value="ECO:0007669"/>
    <property type="project" value="UniProtKB-KW"/>
</dbReference>
<dbReference type="PROSITE" id="PS51910">
    <property type="entry name" value="GH18_2"/>
    <property type="match status" value="1"/>
</dbReference>
<dbReference type="SMART" id="SM00636">
    <property type="entry name" value="Glyco_18"/>
    <property type="match status" value="1"/>
</dbReference>
<evidence type="ECO:0000256" key="4">
    <source>
        <dbReference type="ARBA" id="ARBA00022525"/>
    </source>
</evidence>
<dbReference type="PROSITE" id="PS01095">
    <property type="entry name" value="GH18_1"/>
    <property type="match status" value="1"/>
</dbReference>
<dbReference type="InterPro" id="IPR036779">
    <property type="entry name" value="LysM_dom_sf"/>
</dbReference>
<organism evidence="16 17">
    <name type="scientific">Parathielavia hyrcaniae</name>
    <dbReference type="NCBI Taxonomy" id="113614"/>
    <lineage>
        <taxon>Eukaryota</taxon>
        <taxon>Fungi</taxon>
        <taxon>Dikarya</taxon>
        <taxon>Ascomycota</taxon>
        <taxon>Pezizomycotina</taxon>
        <taxon>Sordariomycetes</taxon>
        <taxon>Sordariomycetidae</taxon>
        <taxon>Sordariales</taxon>
        <taxon>Chaetomiaceae</taxon>
        <taxon>Parathielavia</taxon>
    </lineage>
</organism>
<keyword evidence="11" id="KW-0624">Polysaccharide degradation</keyword>
<evidence type="ECO:0000256" key="11">
    <source>
        <dbReference type="ARBA" id="ARBA00023326"/>
    </source>
</evidence>
<sequence length="998" mass="107523">MRLLVVLACLAAMVEAAGVLEIDLVFPRNETYAPRTWFPVVFALRNAHLAQHLRPRIGWTILNTTGPTRQRLAGREHVLYLTNGTTHEPYVVYDWPNLRWKGDEGHLELSWWADWVSCDLSGDEPAFQVNETPLMTLGIEFTIKSGGQAVDLVAATGNNNEGTCAQSGVAINVTDETRWVPHDSSDPWAYANADCAVLASSSPTPTANPCQVEINSAAAESITASMISDLCPYKAANDTTVDCSEDNAAGRLAVAGVACLAATFGALGYRTLRVLPVAKSDGETRLCVLPSNELGSDGLKCYVQGAAASTAAFNFGPHPPLRSVETCPERCIVSGPATGNWSLYPSIEGFRTCQETMFYDFSLYDPVDEPGPDHRVFACSSFGPDFSKTPASTTDLATATPVDVHFEIGWWKEGFGLAAPGLRSLIKQLRQYLDGGHGVRDGPFTLFGQSGSATIGLYIGQGLLKQGLSGSALSLLYDKLGNLHVSTPSLAMQLCGPGYDSTHIFGVALVSNGTFGSIQEHMRSWANATCLSFSGSIKLADRVSFTKPLLRANGTAGANSTVSARRLLPRADCRTIQVVSGDTCGSLASRCGISGHDFMTYNPGSSVCSTLMLMQHVCCSSGDLPDFRPKPNADGSCYSYETLSGDNCAALAAAHSLTIQILDDFNKKTWGWSGCNPLWLRVRMCLSPGHPPFPAAIENAVCGPQKPNTQPVTDGSDISKLNPCPLNACCNIWSQCGLTRDFCIDTNTGPPGTAAPGTFGCVSNCGMDIITGTGTGAIKIASYFQGYGLSRECLFQDAMQIDSSKYTHIHFGFGTLTTSYEVDVGDVLAKYEFERFKRVSGVKRILAFGGWTFSTAPETYFIFRKGVKPANRFTMAHNIASFIKTHNLDGVDIDWEYPGAPDIPGIPAGLPDEGPNYLAFLVVLKNLLPGKTVSIAAPASYHYLKQFPIQHISRIVDYIVFMTYDLHGQWDSTGSEHMMEGCKAGNCLRSHVNLTETR</sequence>
<keyword evidence="6 12" id="KW-0378">Hydrolase</keyword>
<keyword evidence="17" id="KW-1185">Reference proteome</keyword>
<feature type="signal peptide" evidence="13">
    <location>
        <begin position="1"/>
        <end position="16"/>
    </location>
</feature>
<keyword evidence="7" id="KW-0146">Chitin degradation</keyword>
<proteinExistence type="predicted"/>
<keyword evidence="8" id="KW-0843">Virulence</keyword>
<dbReference type="Pfam" id="PF00704">
    <property type="entry name" value="Glyco_hydro_18"/>
    <property type="match status" value="1"/>
</dbReference>
<dbReference type="Proteomes" id="UP001305647">
    <property type="component" value="Unassembled WGS sequence"/>
</dbReference>
<dbReference type="GO" id="GO:0005576">
    <property type="term" value="C:extracellular region"/>
    <property type="evidence" value="ECO:0007669"/>
    <property type="project" value="UniProtKB-SubCell"/>
</dbReference>
<evidence type="ECO:0000313" key="17">
    <source>
        <dbReference type="Proteomes" id="UP001305647"/>
    </source>
</evidence>
<keyword evidence="10 12" id="KW-0326">Glycosidase</keyword>
<feature type="chain" id="PRO_5042844481" description="chitinase" evidence="13">
    <location>
        <begin position="17"/>
        <end position="998"/>
    </location>
</feature>
<evidence type="ECO:0000256" key="5">
    <source>
        <dbReference type="ARBA" id="ARBA00022669"/>
    </source>
</evidence>
<dbReference type="Pfam" id="PF01476">
    <property type="entry name" value="LysM"/>
    <property type="match status" value="1"/>
</dbReference>
<dbReference type="GO" id="GO:0008843">
    <property type="term" value="F:endochitinase activity"/>
    <property type="evidence" value="ECO:0007669"/>
    <property type="project" value="UniProtKB-EC"/>
</dbReference>
<name>A0AAN6PX13_9PEZI</name>
<gene>
    <name evidence="16" type="ORF">N658DRAFT_561315</name>
</gene>
<evidence type="ECO:0000256" key="10">
    <source>
        <dbReference type="ARBA" id="ARBA00023295"/>
    </source>
</evidence>
<feature type="domain" description="GH18" evidence="15">
    <location>
        <begin position="778"/>
        <end position="998"/>
    </location>
</feature>
<dbReference type="Gene3D" id="3.10.350.10">
    <property type="entry name" value="LysM domain"/>
    <property type="match status" value="1"/>
</dbReference>
<reference evidence="16" key="1">
    <citation type="journal article" date="2023" name="Mol. Phylogenet. Evol.">
        <title>Genome-scale phylogeny and comparative genomics of the fungal order Sordariales.</title>
        <authorList>
            <person name="Hensen N."/>
            <person name="Bonometti L."/>
            <person name="Westerberg I."/>
            <person name="Brannstrom I.O."/>
            <person name="Guillou S."/>
            <person name="Cros-Aarteil S."/>
            <person name="Calhoun S."/>
            <person name="Haridas S."/>
            <person name="Kuo A."/>
            <person name="Mondo S."/>
            <person name="Pangilinan J."/>
            <person name="Riley R."/>
            <person name="LaButti K."/>
            <person name="Andreopoulos B."/>
            <person name="Lipzen A."/>
            <person name="Chen C."/>
            <person name="Yan M."/>
            <person name="Daum C."/>
            <person name="Ng V."/>
            <person name="Clum A."/>
            <person name="Steindorff A."/>
            <person name="Ohm R.A."/>
            <person name="Martin F."/>
            <person name="Silar P."/>
            <person name="Natvig D.O."/>
            <person name="Lalanne C."/>
            <person name="Gautier V."/>
            <person name="Ament-Velasquez S.L."/>
            <person name="Kruys A."/>
            <person name="Hutchinson M.I."/>
            <person name="Powell A.J."/>
            <person name="Barry K."/>
            <person name="Miller A.N."/>
            <person name="Grigoriev I.V."/>
            <person name="Debuchy R."/>
            <person name="Gladieux P."/>
            <person name="Hiltunen Thoren M."/>
            <person name="Johannesson H."/>
        </authorList>
    </citation>
    <scope>NUCLEOTIDE SEQUENCE</scope>
    <source>
        <strain evidence="16">CBS 757.83</strain>
    </source>
</reference>